<organism evidence="2 3">
    <name type="scientific">Gordonia phage Toast</name>
    <dbReference type="NCBI Taxonomy" id="2599852"/>
    <lineage>
        <taxon>Viruses</taxon>
        <taxon>Duplodnaviria</taxon>
        <taxon>Heunggongvirae</taxon>
        <taxon>Uroviricota</taxon>
        <taxon>Caudoviricetes</taxon>
        <taxon>Fairfaxidumvirus</taxon>
        <taxon>Fairfaxidumvirus toast</taxon>
    </lineage>
</organism>
<feature type="region of interest" description="Disordered" evidence="1">
    <location>
        <begin position="1"/>
        <end position="31"/>
    </location>
</feature>
<name>A0A5J6TBD7_9CAUD</name>
<sequence length="103" mass="11305">MTAPIVTIENPTPPDIASAVTPRRSKSRPDRDLVVYSTKSGRWHWKVLSPNGQVVQARSGPDGYRRRDDATVAARRFLTAISSAAVRLIVHKADGTIDDRGLL</sequence>
<dbReference type="KEGG" id="vg:62974362"/>
<keyword evidence="3" id="KW-1185">Reference proteome</keyword>
<dbReference type="RefSeq" id="YP_010001197.1">
    <property type="nucleotide sequence ID" value="NC_053173.1"/>
</dbReference>
<evidence type="ECO:0000313" key="3">
    <source>
        <dbReference type="Proteomes" id="UP000326855"/>
    </source>
</evidence>
<proteinExistence type="predicted"/>
<dbReference type="EMBL" id="MN234161">
    <property type="protein sequence ID" value="QFG08120.1"/>
    <property type="molecule type" value="Genomic_DNA"/>
</dbReference>
<gene>
    <name evidence="2" type="primary">60</name>
    <name evidence="2" type="ORF">PBI_TOAST_60</name>
</gene>
<dbReference type="GeneID" id="62974362"/>
<dbReference type="Proteomes" id="UP000326855">
    <property type="component" value="Segment"/>
</dbReference>
<evidence type="ECO:0000313" key="2">
    <source>
        <dbReference type="EMBL" id="QFG08120.1"/>
    </source>
</evidence>
<reference evidence="2 3" key="1">
    <citation type="submission" date="2019-07" db="EMBL/GenBank/DDBJ databases">
        <authorList>
            <person name="Stoner T.H."/>
            <person name="Garlena R.A."/>
            <person name="Russell D.A."/>
            <person name="Pope W.H."/>
            <person name="Jacobs-Sera D."/>
            <person name="Hatfull G.F."/>
        </authorList>
    </citation>
    <scope>NUCLEOTIDE SEQUENCE [LARGE SCALE GENOMIC DNA]</scope>
</reference>
<evidence type="ECO:0000256" key="1">
    <source>
        <dbReference type="SAM" id="MobiDB-lite"/>
    </source>
</evidence>
<protein>
    <recommendedName>
        <fullName evidence="4">DUF1508 domain-containing protein</fullName>
    </recommendedName>
</protein>
<evidence type="ECO:0008006" key="4">
    <source>
        <dbReference type="Google" id="ProtNLM"/>
    </source>
</evidence>
<dbReference type="InterPro" id="IPR036913">
    <property type="entry name" value="YegP-like_sf"/>
</dbReference>
<accession>A0A5J6TBD7</accession>
<dbReference type="SUPFAM" id="SSF160113">
    <property type="entry name" value="YegP-like"/>
    <property type="match status" value="1"/>
</dbReference>